<dbReference type="InterPro" id="IPR001633">
    <property type="entry name" value="EAL_dom"/>
</dbReference>
<accession>A0ABS9QS48</accession>
<proteinExistence type="predicted"/>
<dbReference type="Proteomes" id="UP000829384">
    <property type="component" value="Unassembled WGS sequence"/>
</dbReference>
<reference evidence="2 3" key="1">
    <citation type="submission" date="2020-08" db="EMBL/GenBank/DDBJ databases">
        <title>Whole genome sequence of Shewanella sp strain PS-2.</title>
        <authorList>
            <person name="Das S.K."/>
        </authorList>
    </citation>
    <scope>NUCLEOTIDE SEQUENCE [LARGE SCALE GENOMIC DNA]</scope>
    <source>
        <strain evidence="2 3">PS-2</strain>
    </source>
</reference>
<protein>
    <submittedName>
        <fullName evidence="2">EAL domain-containing protein</fullName>
    </submittedName>
</protein>
<sequence length="63" mass="7179">MIRPLHIAIGKKLKLKVIAEGVEKPYKDAFICNEDCNYGQGNLYGKPVTLEQFERDFINLAPK</sequence>
<keyword evidence="3" id="KW-1185">Reference proteome</keyword>
<comment type="caution">
    <text evidence="2">The sequence shown here is derived from an EMBL/GenBank/DDBJ whole genome shotgun (WGS) entry which is preliminary data.</text>
</comment>
<name>A0ABS9QS48_9GAMM</name>
<evidence type="ECO:0000259" key="1">
    <source>
        <dbReference type="PROSITE" id="PS50883"/>
    </source>
</evidence>
<feature type="domain" description="EAL" evidence="1">
    <location>
        <begin position="1"/>
        <end position="61"/>
    </location>
</feature>
<evidence type="ECO:0000313" key="2">
    <source>
        <dbReference type="EMBL" id="MCG9963164.1"/>
    </source>
</evidence>
<gene>
    <name evidence="2" type="ORF">H9J30_04375</name>
</gene>
<evidence type="ECO:0000313" key="3">
    <source>
        <dbReference type="Proteomes" id="UP000829384"/>
    </source>
</evidence>
<dbReference type="EMBL" id="JACSDI010000001">
    <property type="protein sequence ID" value="MCG9963164.1"/>
    <property type="molecule type" value="Genomic_DNA"/>
</dbReference>
<dbReference type="SUPFAM" id="SSF141868">
    <property type="entry name" value="EAL domain-like"/>
    <property type="match status" value="1"/>
</dbReference>
<dbReference type="InterPro" id="IPR035919">
    <property type="entry name" value="EAL_sf"/>
</dbReference>
<dbReference type="PROSITE" id="PS50883">
    <property type="entry name" value="EAL"/>
    <property type="match status" value="1"/>
</dbReference>
<dbReference type="Gene3D" id="3.20.20.450">
    <property type="entry name" value="EAL domain"/>
    <property type="match status" value="1"/>
</dbReference>
<organism evidence="2 3">
    <name type="scientific">Shewanella cutis</name>
    <dbReference type="NCBI Taxonomy" id="2766780"/>
    <lineage>
        <taxon>Bacteria</taxon>
        <taxon>Pseudomonadati</taxon>
        <taxon>Pseudomonadota</taxon>
        <taxon>Gammaproteobacteria</taxon>
        <taxon>Alteromonadales</taxon>
        <taxon>Shewanellaceae</taxon>
        <taxon>Shewanella</taxon>
    </lineage>
</organism>